<feature type="binding site" evidence="8">
    <location>
        <begin position="12"/>
        <end position="14"/>
    </location>
    <ligand>
        <name>GTP</name>
        <dbReference type="ChEBI" id="CHEBI:37565"/>
    </ligand>
</feature>
<keyword evidence="11" id="KW-1185">Reference proteome</keyword>
<dbReference type="RefSeq" id="WP_066741598.1">
    <property type="nucleotide sequence ID" value="NZ_CP016757.1"/>
</dbReference>
<comment type="function">
    <text evidence="8">Transfers a GMP moiety from GTP to Mo-molybdopterin (Mo-MPT) cofactor (Moco or molybdenum cofactor) to form Mo-molybdopterin guanine dinucleotide (Mo-MGD) cofactor.</text>
</comment>
<comment type="similarity">
    <text evidence="8">Belongs to the MobA family.</text>
</comment>
<comment type="catalytic activity">
    <reaction evidence="8">
        <text>Mo-molybdopterin + GTP + H(+) = Mo-molybdopterin guanine dinucleotide + diphosphate</text>
        <dbReference type="Rhea" id="RHEA:34243"/>
        <dbReference type="ChEBI" id="CHEBI:15378"/>
        <dbReference type="ChEBI" id="CHEBI:33019"/>
        <dbReference type="ChEBI" id="CHEBI:37565"/>
        <dbReference type="ChEBI" id="CHEBI:71302"/>
        <dbReference type="ChEBI" id="CHEBI:71310"/>
        <dbReference type="EC" id="2.7.7.77"/>
    </reaction>
</comment>
<feature type="binding site" evidence="8">
    <location>
        <position position="25"/>
    </location>
    <ligand>
        <name>GTP</name>
        <dbReference type="ChEBI" id="CHEBI:37565"/>
    </ligand>
</feature>
<comment type="caution">
    <text evidence="8">Lacks conserved residue(s) required for the propagation of feature annotation.</text>
</comment>
<comment type="domain">
    <text evidence="8">The N-terminal domain determines nucleotide recognition and specific binding, while the C-terminal domain determines the specific binding to the target protein.</text>
</comment>
<evidence type="ECO:0000256" key="3">
    <source>
        <dbReference type="ARBA" id="ARBA00022723"/>
    </source>
</evidence>
<dbReference type="Gene3D" id="3.90.550.10">
    <property type="entry name" value="Spore Coat Polysaccharide Biosynthesis Protein SpsA, Chain A"/>
    <property type="match status" value="1"/>
</dbReference>
<organism evidence="10 11">
    <name type="scientific">Cloacibacillus porcorum</name>
    <dbReference type="NCBI Taxonomy" id="1197717"/>
    <lineage>
        <taxon>Bacteria</taxon>
        <taxon>Thermotogati</taxon>
        <taxon>Synergistota</taxon>
        <taxon>Synergistia</taxon>
        <taxon>Synergistales</taxon>
        <taxon>Synergistaceae</taxon>
        <taxon>Cloacibacillus</taxon>
    </lineage>
</organism>
<dbReference type="PANTHER" id="PTHR19136:SF81">
    <property type="entry name" value="MOLYBDENUM COFACTOR GUANYLYLTRANSFERASE"/>
    <property type="match status" value="1"/>
</dbReference>
<dbReference type="Proteomes" id="UP000093044">
    <property type="component" value="Chromosome"/>
</dbReference>
<proteinExistence type="inferred from homology"/>
<dbReference type="HAMAP" id="MF_00316">
    <property type="entry name" value="MobA"/>
    <property type="match status" value="1"/>
</dbReference>
<dbReference type="GO" id="GO:0061603">
    <property type="term" value="F:molybdenum cofactor guanylyltransferase activity"/>
    <property type="evidence" value="ECO:0007669"/>
    <property type="project" value="UniProtKB-EC"/>
</dbReference>
<dbReference type="InterPro" id="IPR013482">
    <property type="entry name" value="Molybde_CF_guanTrfase"/>
</dbReference>
<evidence type="ECO:0000256" key="4">
    <source>
        <dbReference type="ARBA" id="ARBA00022741"/>
    </source>
</evidence>
<keyword evidence="2 8" id="KW-0808">Transferase</keyword>
<keyword evidence="6 8" id="KW-0342">GTP-binding</keyword>
<evidence type="ECO:0000256" key="6">
    <source>
        <dbReference type="ARBA" id="ARBA00023134"/>
    </source>
</evidence>
<dbReference type="KEGG" id="cpor:BED41_00290"/>
<dbReference type="CDD" id="cd02503">
    <property type="entry name" value="MobA"/>
    <property type="match status" value="1"/>
</dbReference>
<dbReference type="AlphaFoldDB" id="A0A1B2I142"/>
<feature type="binding site" evidence="8">
    <location>
        <position position="80"/>
    </location>
    <ligand>
        <name>GTP</name>
        <dbReference type="ChEBI" id="CHEBI:37565"/>
    </ligand>
</feature>
<keyword evidence="1 8" id="KW-0963">Cytoplasm</keyword>
<dbReference type="OrthoDB" id="9788394at2"/>
<dbReference type="Pfam" id="PF12804">
    <property type="entry name" value="NTP_transf_3"/>
    <property type="match status" value="1"/>
</dbReference>
<comment type="subcellular location">
    <subcellularLocation>
        <location evidence="8">Cytoplasm</location>
    </subcellularLocation>
</comment>
<evidence type="ECO:0000256" key="7">
    <source>
        <dbReference type="ARBA" id="ARBA00023150"/>
    </source>
</evidence>
<comment type="cofactor">
    <cofactor evidence="8">
        <name>Mg(2+)</name>
        <dbReference type="ChEBI" id="CHEBI:18420"/>
    </cofactor>
</comment>
<accession>A0A1B2I142</accession>
<dbReference type="STRING" id="1197717.BED41_00290"/>
<protein>
    <recommendedName>
        <fullName evidence="8">Probable molybdenum cofactor guanylyltransferase</fullName>
        <shortName evidence="8">MoCo guanylyltransferase</shortName>
        <ecNumber evidence="8">2.7.7.77</ecNumber>
    </recommendedName>
    <alternativeName>
        <fullName evidence="8">GTP:molybdopterin guanylyltransferase</fullName>
    </alternativeName>
    <alternativeName>
        <fullName evidence="8">Mo-MPT guanylyltransferase</fullName>
    </alternativeName>
    <alternativeName>
        <fullName evidence="8">Molybdopterin guanylyltransferase</fullName>
    </alternativeName>
    <alternativeName>
        <fullName evidence="8">Molybdopterin-guanine dinucleotide synthase</fullName>
        <shortName evidence="8">MGD synthase</shortName>
    </alternativeName>
</protein>
<dbReference type="GO" id="GO:0046872">
    <property type="term" value="F:metal ion binding"/>
    <property type="evidence" value="ECO:0007669"/>
    <property type="project" value="UniProtKB-KW"/>
</dbReference>
<dbReference type="GO" id="GO:0005737">
    <property type="term" value="C:cytoplasm"/>
    <property type="evidence" value="ECO:0007669"/>
    <property type="project" value="UniProtKB-SubCell"/>
</dbReference>
<dbReference type="InterPro" id="IPR029044">
    <property type="entry name" value="Nucleotide-diphossugar_trans"/>
</dbReference>
<feature type="binding site" evidence="8">
    <location>
        <position position="109"/>
    </location>
    <ligand>
        <name>GTP</name>
        <dbReference type="ChEBI" id="CHEBI:37565"/>
    </ligand>
</feature>
<dbReference type="GO" id="GO:1902758">
    <property type="term" value="P:bis(molybdopterin guanine dinucleotide)molybdenum biosynthetic process"/>
    <property type="evidence" value="ECO:0007669"/>
    <property type="project" value="TreeGrafter"/>
</dbReference>
<dbReference type="SUPFAM" id="SSF53448">
    <property type="entry name" value="Nucleotide-diphospho-sugar transferases"/>
    <property type="match status" value="1"/>
</dbReference>
<dbReference type="InterPro" id="IPR025877">
    <property type="entry name" value="MobA-like_NTP_Trfase"/>
</dbReference>
<sequence>MTRAIGGSLLLLAGGLGSRMWGKNKLYLELGGAPLLGQILTRLSPLFDETLLLAAKGGAREARERLGPLLDRWNVRITEDRAEGRGPLEGLCRGLAAMNGEWGLLLGCDMPFADEAVLRGMAALRAEETDVVTAEIGGWLEPLHAFYSRRCLPRAEAALAQGGRIKAFYRESRLTILNEEALSRLSPGYKKSFTNLNTPGDLSMIMRS</sequence>
<feature type="binding site" evidence="8">
    <location>
        <position position="109"/>
    </location>
    <ligand>
        <name>Mg(2+)</name>
        <dbReference type="ChEBI" id="CHEBI:18420"/>
    </ligand>
</feature>
<dbReference type="EMBL" id="CP016757">
    <property type="protein sequence ID" value="ANZ43682.1"/>
    <property type="molecule type" value="Genomic_DNA"/>
</dbReference>
<feature type="domain" description="MobA-like NTP transferase" evidence="9">
    <location>
        <begin position="10"/>
        <end position="171"/>
    </location>
</feature>
<keyword evidence="5 8" id="KW-0460">Magnesium</keyword>
<dbReference type="GO" id="GO:0005525">
    <property type="term" value="F:GTP binding"/>
    <property type="evidence" value="ECO:0007669"/>
    <property type="project" value="UniProtKB-UniRule"/>
</dbReference>
<dbReference type="GeneID" id="83056289"/>
<evidence type="ECO:0000256" key="1">
    <source>
        <dbReference type="ARBA" id="ARBA00022490"/>
    </source>
</evidence>
<evidence type="ECO:0000313" key="10">
    <source>
        <dbReference type="EMBL" id="ANZ43682.1"/>
    </source>
</evidence>
<evidence type="ECO:0000256" key="8">
    <source>
        <dbReference type="HAMAP-Rule" id="MF_00316"/>
    </source>
</evidence>
<dbReference type="PANTHER" id="PTHR19136">
    <property type="entry name" value="MOLYBDENUM COFACTOR GUANYLYLTRANSFERASE"/>
    <property type="match status" value="1"/>
</dbReference>
<reference evidence="10" key="1">
    <citation type="submission" date="2016-08" db="EMBL/GenBank/DDBJ databases">
        <title>Complete genome of Cloacibacillus porcorum.</title>
        <authorList>
            <person name="Looft T."/>
            <person name="Bayles D.O."/>
            <person name="Alt D.P."/>
        </authorList>
    </citation>
    <scope>NUCLEOTIDE SEQUENCE [LARGE SCALE GENOMIC DNA]</scope>
    <source>
        <strain evidence="10">CL-84</strain>
    </source>
</reference>
<gene>
    <name evidence="8" type="primary">mobA</name>
    <name evidence="10" type="ORF">BED41_00290</name>
</gene>
<name>A0A1B2I142_9BACT</name>
<evidence type="ECO:0000256" key="2">
    <source>
        <dbReference type="ARBA" id="ARBA00022679"/>
    </source>
</evidence>
<evidence type="ECO:0000259" key="9">
    <source>
        <dbReference type="Pfam" id="PF12804"/>
    </source>
</evidence>
<keyword evidence="4 8" id="KW-0547">Nucleotide-binding</keyword>
<evidence type="ECO:0000313" key="11">
    <source>
        <dbReference type="Proteomes" id="UP000093044"/>
    </source>
</evidence>
<keyword evidence="3 8" id="KW-0479">Metal-binding</keyword>
<evidence type="ECO:0000256" key="5">
    <source>
        <dbReference type="ARBA" id="ARBA00022842"/>
    </source>
</evidence>
<dbReference type="EC" id="2.7.7.77" evidence="8"/>
<keyword evidence="7 8" id="KW-0501">Molybdenum cofactor biosynthesis</keyword>